<feature type="domain" description="Oxo-4-hydroxy-4-carboxy-5-ureidoimidazoline decarboxylase" evidence="2">
    <location>
        <begin position="15"/>
        <end position="145"/>
    </location>
</feature>
<proteinExistence type="predicted"/>
<dbReference type="SUPFAM" id="SSF158694">
    <property type="entry name" value="UraD-Like"/>
    <property type="match status" value="1"/>
</dbReference>
<accession>A0A8K0XMN1</accession>
<reference evidence="3" key="1">
    <citation type="journal article" date="2021" name="New Phytol.">
        <title>Evolutionary innovations through gain and loss of genes in the ectomycorrhizal Boletales.</title>
        <authorList>
            <person name="Wu G."/>
            <person name="Miyauchi S."/>
            <person name="Morin E."/>
            <person name="Kuo A."/>
            <person name="Drula E."/>
            <person name="Varga T."/>
            <person name="Kohler A."/>
            <person name="Feng B."/>
            <person name="Cao Y."/>
            <person name="Lipzen A."/>
            <person name="Daum C."/>
            <person name="Hundley H."/>
            <person name="Pangilinan J."/>
            <person name="Johnson J."/>
            <person name="Barry K."/>
            <person name="LaButti K."/>
            <person name="Ng V."/>
            <person name="Ahrendt S."/>
            <person name="Min B."/>
            <person name="Choi I.G."/>
            <person name="Park H."/>
            <person name="Plett J.M."/>
            <person name="Magnuson J."/>
            <person name="Spatafora J.W."/>
            <person name="Nagy L.G."/>
            <person name="Henrissat B."/>
            <person name="Grigoriev I.V."/>
            <person name="Yang Z.L."/>
            <person name="Xu J."/>
            <person name="Martin F.M."/>
        </authorList>
    </citation>
    <scope>NUCLEOTIDE SEQUENCE</scope>
    <source>
        <strain evidence="3">KKN 215</strain>
    </source>
</reference>
<dbReference type="Pfam" id="PF09349">
    <property type="entry name" value="OHCU_decarbox"/>
    <property type="match status" value="1"/>
</dbReference>
<dbReference type="GO" id="GO:0006144">
    <property type="term" value="P:purine nucleobase metabolic process"/>
    <property type="evidence" value="ECO:0007669"/>
    <property type="project" value="UniProtKB-KW"/>
</dbReference>
<keyword evidence="4" id="KW-1185">Reference proteome</keyword>
<evidence type="ECO:0000256" key="1">
    <source>
        <dbReference type="ARBA" id="ARBA00022631"/>
    </source>
</evidence>
<dbReference type="AlphaFoldDB" id="A0A8K0XMN1"/>
<evidence type="ECO:0000313" key="4">
    <source>
        <dbReference type="Proteomes" id="UP000813824"/>
    </source>
</evidence>
<evidence type="ECO:0000313" key="3">
    <source>
        <dbReference type="EMBL" id="KAH8093787.1"/>
    </source>
</evidence>
<dbReference type="EMBL" id="JAEVFJ010000028">
    <property type="protein sequence ID" value="KAH8093787.1"/>
    <property type="molecule type" value="Genomic_DNA"/>
</dbReference>
<dbReference type="PANTHER" id="PTHR37987">
    <property type="entry name" value="CHROMOSOME 9, WHOLE GENOME SHOTGUN SEQUENCE"/>
    <property type="match status" value="1"/>
</dbReference>
<dbReference type="Proteomes" id="UP000813824">
    <property type="component" value="Unassembled WGS sequence"/>
</dbReference>
<evidence type="ECO:0000259" key="2">
    <source>
        <dbReference type="Pfam" id="PF09349"/>
    </source>
</evidence>
<dbReference type="InterPro" id="IPR018020">
    <property type="entry name" value="OHCU_decarboxylase"/>
</dbReference>
<gene>
    <name evidence="3" type="ORF">BXZ70DRAFT_1072809</name>
</gene>
<comment type="caution">
    <text evidence="3">The sequence shown here is derived from an EMBL/GenBank/DDBJ whole genome shotgun (WGS) entry which is preliminary data.</text>
</comment>
<organism evidence="3 4">
    <name type="scientific">Cristinia sonorae</name>
    <dbReference type="NCBI Taxonomy" id="1940300"/>
    <lineage>
        <taxon>Eukaryota</taxon>
        <taxon>Fungi</taxon>
        <taxon>Dikarya</taxon>
        <taxon>Basidiomycota</taxon>
        <taxon>Agaricomycotina</taxon>
        <taxon>Agaricomycetes</taxon>
        <taxon>Agaricomycetidae</taxon>
        <taxon>Agaricales</taxon>
        <taxon>Pleurotineae</taxon>
        <taxon>Stephanosporaceae</taxon>
        <taxon>Cristinia</taxon>
    </lineage>
</organism>
<dbReference type="Gene3D" id="1.10.3330.10">
    <property type="entry name" value="Oxo-4-hydroxy-4-carboxy-5-ureidoimidazoline decarboxylase"/>
    <property type="match status" value="1"/>
</dbReference>
<name>A0A8K0XMN1_9AGAR</name>
<dbReference type="OrthoDB" id="5398391at2759"/>
<sequence>MSQSTLVPLSEAQCNTNALSEVLVTFFEDSAILRNTLVPQLSSHLRQSTTSSISSYSQLIDVALGIISTWDDPLKAEFIEGHPRIGEQKGLSHLSAKEQAAVATRPEVLLRLAHLNQCYEHRYHGLRYITFVNGRPREMIVKEMEGVLGFGSGDVPNVDGLGQVEKGGEAWREELERAVYDVGQIAKSRLKALGVE</sequence>
<protein>
    <submittedName>
        <fullName evidence="3">Oxo-4-hydroxy-4-carboxy-5-ureidoimidazoline decarboxylase</fullName>
    </submittedName>
</protein>
<keyword evidence="1" id="KW-0659">Purine metabolism</keyword>
<dbReference type="InterPro" id="IPR036778">
    <property type="entry name" value="OHCU_decarboxylase_sf"/>
</dbReference>
<dbReference type="PANTHER" id="PTHR37987:SF1">
    <property type="entry name" value="OXO-4-HYDROXY-4-CARBOXY-5-UREIDOIMIDAZOLINE DECARBOXYLASE DOMAIN-CONTAINING PROTEIN"/>
    <property type="match status" value="1"/>
</dbReference>